<organism evidence="1 2">
    <name type="scientific">Zarea fungicola</name>
    <dbReference type="NCBI Taxonomy" id="93591"/>
    <lineage>
        <taxon>Eukaryota</taxon>
        <taxon>Fungi</taxon>
        <taxon>Dikarya</taxon>
        <taxon>Ascomycota</taxon>
        <taxon>Pezizomycotina</taxon>
        <taxon>Sordariomycetes</taxon>
        <taxon>Hypocreomycetidae</taxon>
        <taxon>Hypocreales</taxon>
        <taxon>Cordycipitaceae</taxon>
        <taxon>Zarea</taxon>
    </lineage>
</organism>
<dbReference type="EMBL" id="JANJQO010000817">
    <property type="protein sequence ID" value="KAJ2974537.1"/>
    <property type="molecule type" value="Genomic_DNA"/>
</dbReference>
<evidence type="ECO:0000313" key="2">
    <source>
        <dbReference type="Proteomes" id="UP001143910"/>
    </source>
</evidence>
<dbReference type="Proteomes" id="UP001143910">
    <property type="component" value="Unassembled WGS sequence"/>
</dbReference>
<keyword evidence="2" id="KW-1185">Reference proteome</keyword>
<evidence type="ECO:0000313" key="1">
    <source>
        <dbReference type="EMBL" id="KAJ2974537.1"/>
    </source>
</evidence>
<protein>
    <submittedName>
        <fullName evidence="1">Uncharacterized protein</fullName>
    </submittedName>
</protein>
<comment type="caution">
    <text evidence="1">The sequence shown here is derived from an EMBL/GenBank/DDBJ whole genome shotgun (WGS) entry which is preliminary data.</text>
</comment>
<gene>
    <name evidence="1" type="ORF">NQ176_g6000</name>
</gene>
<accession>A0ACC1N6K5</accession>
<proteinExistence type="predicted"/>
<reference evidence="1" key="1">
    <citation type="submission" date="2022-08" db="EMBL/GenBank/DDBJ databases">
        <title>Genome Sequence of Lecanicillium fungicola.</title>
        <authorList>
            <person name="Buettner E."/>
        </authorList>
    </citation>
    <scope>NUCLEOTIDE SEQUENCE</scope>
    <source>
        <strain evidence="1">Babe33</strain>
    </source>
</reference>
<sequence length="413" mass="45368">MAASNKYRPTVIIVGAGLTGLLAAHGLQQNGFRVIVVERESSIDARPREWTMLVHWAMPIFERLVPEHILKDFNDALCNPHLEFNAEIEKLPCYNGITGDLLFASPVPGSRRVSRRRLRALLAQDVDIKWNMSLNSISETENGIKAEFDNGESMEGDYLLGADGASSKVRELLLGPDKARTQGSGFLFATGITNYGDADKVAAIEAKHPVAALMMGTSSVGAVGVLSADNASDKSTWSTFWVKIWRGEPVNLRGQEALDYIRHHTVPLRDVFQSAIDWTPENSHVSVNEMKTWTPVPWDNHGGRVTLAGDAAHPMLIYRGQGFQHSITDVDNYIAVLLRLEAKSNGASTNGTWTTNGALTDSLPSREELMRAHDNEVIKRGATAVKQSLLEAEKSMDIETVKNMLMVTKGHGK</sequence>
<name>A0ACC1N6K5_9HYPO</name>